<dbReference type="GO" id="GO:0030170">
    <property type="term" value="F:pyridoxal phosphate binding"/>
    <property type="evidence" value="ECO:0007669"/>
    <property type="project" value="InterPro"/>
</dbReference>
<dbReference type="FunFam" id="3.40.640.10:FF:000236">
    <property type="entry name" value="Alanine aminotransferase 2"/>
    <property type="match status" value="1"/>
</dbReference>
<evidence type="ECO:0000259" key="6">
    <source>
        <dbReference type="Pfam" id="PF00155"/>
    </source>
</evidence>
<reference evidence="7" key="1">
    <citation type="submission" date="2018-05" db="EMBL/GenBank/DDBJ databases">
        <authorList>
            <person name="Lanie J.A."/>
            <person name="Ng W.-L."/>
            <person name="Kazmierczak K.M."/>
            <person name="Andrzejewski T.M."/>
            <person name="Davidsen T.M."/>
            <person name="Wayne K.J."/>
            <person name="Tettelin H."/>
            <person name="Glass J.I."/>
            <person name="Rusch D."/>
            <person name="Podicherti R."/>
            <person name="Tsui H.-C.T."/>
            <person name="Winkler M.E."/>
        </authorList>
    </citation>
    <scope>NUCLEOTIDE SEQUENCE</scope>
</reference>
<dbReference type="InterPro" id="IPR045088">
    <property type="entry name" value="ALAT1/2-like"/>
</dbReference>
<evidence type="ECO:0000256" key="4">
    <source>
        <dbReference type="ARBA" id="ARBA00022898"/>
    </source>
</evidence>
<dbReference type="InterPro" id="IPR015421">
    <property type="entry name" value="PyrdxlP-dep_Trfase_major"/>
</dbReference>
<dbReference type="PANTHER" id="PTHR11751">
    <property type="entry name" value="ALANINE AMINOTRANSFERASE"/>
    <property type="match status" value="1"/>
</dbReference>
<keyword evidence="4" id="KW-0663">Pyridoxal phosphate</keyword>
<dbReference type="UniPathway" id="UPA00528">
    <property type="reaction ID" value="UER00586"/>
</dbReference>
<dbReference type="Pfam" id="PF00155">
    <property type="entry name" value="Aminotran_1_2"/>
    <property type="match status" value="1"/>
</dbReference>
<dbReference type="InterPro" id="IPR004839">
    <property type="entry name" value="Aminotransferase_I/II_large"/>
</dbReference>
<evidence type="ECO:0000256" key="1">
    <source>
        <dbReference type="ARBA" id="ARBA00011738"/>
    </source>
</evidence>
<dbReference type="Gene3D" id="3.90.1150.10">
    <property type="entry name" value="Aspartate Aminotransferase, domain 1"/>
    <property type="match status" value="1"/>
</dbReference>
<dbReference type="GO" id="GO:0042853">
    <property type="term" value="P:L-alanine catabolic process"/>
    <property type="evidence" value="ECO:0007669"/>
    <property type="project" value="UniProtKB-UniPathway"/>
</dbReference>
<protein>
    <recommendedName>
        <fullName evidence="6">Aminotransferase class I/classII large domain-containing protein</fullName>
    </recommendedName>
</protein>
<dbReference type="Gene3D" id="3.40.640.10">
    <property type="entry name" value="Type I PLP-dependent aspartate aminotransferase-like (Major domain)"/>
    <property type="match status" value="1"/>
</dbReference>
<evidence type="ECO:0000256" key="3">
    <source>
        <dbReference type="ARBA" id="ARBA00022679"/>
    </source>
</evidence>
<dbReference type="EMBL" id="UINC01011692">
    <property type="protein sequence ID" value="SVA51445.1"/>
    <property type="molecule type" value="Genomic_DNA"/>
</dbReference>
<proteinExistence type="inferred from homology"/>
<evidence type="ECO:0000313" key="7">
    <source>
        <dbReference type="EMBL" id="SVA51445.1"/>
    </source>
</evidence>
<accession>A0A381WG37</accession>
<organism evidence="7">
    <name type="scientific">marine metagenome</name>
    <dbReference type="NCBI Taxonomy" id="408172"/>
    <lineage>
        <taxon>unclassified sequences</taxon>
        <taxon>metagenomes</taxon>
        <taxon>ecological metagenomes</taxon>
    </lineage>
</organism>
<evidence type="ECO:0000256" key="2">
    <source>
        <dbReference type="ARBA" id="ARBA00022576"/>
    </source>
</evidence>
<feature type="non-terminal residue" evidence="7">
    <location>
        <position position="1"/>
    </location>
</feature>
<sequence length="478" mass="53365">LNMTHNIPVNQNLVDMEYAVRGPIPRRAMDLKKDGHKIYACNIGNPQALKQKPISFYRQVVALIEASDNIQRERNLTKFAKNNSDIFEGSGINIISTDIIDYSEEFLHNCFTGMGAYTESQGPGFIREAISQFIDLRDKNDIASDPESIFLTDGASDAVRRILELLITGRNDGIMIPIPQYPLYSATVKRCGGVQVGYYPDEEKDWALTPDILEEAYQNATTQGVDVKCIVIINPGNPTGAILDKQSIDGIVNFVEKYDLSIIADEVYQENLYGGSFISMASAVGSRDIPLFSLHSISKGFTGECGHRGGYMEIRNMPIMKDLNVNLSELLLKQASVSLCSNTVGQAIVYMMVKPPKTGSEPYNTYAEEKNTILRELETKAALIKESFKQMEGMDCFGRTGAMYLFPRINSLPKDITDFDYCMRLLEETGICTVNGGGFGQQPGTSHLRIAFLPPVQSITRFLPDWIRFHNRFIKSPH</sequence>
<comment type="subunit">
    <text evidence="1">Homodimer.</text>
</comment>
<dbReference type="PANTHER" id="PTHR11751:SF29">
    <property type="entry name" value="ALANINE TRANSAMINASE"/>
    <property type="match status" value="1"/>
</dbReference>
<comment type="similarity">
    <text evidence="5">Belongs to the class-I pyridoxal-phosphate-dependent aminotransferase family. Alanine aminotransferase subfamily.</text>
</comment>
<name>A0A381WG37_9ZZZZ</name>
<keyword evidence="2" id="KW-0032">Aminotransferase</keyword>
<dbReference type="InterPro" id="IPR015424">
    <property type="entry name" value="PyrdxlP-dep_Trfase"/>
</dbReference>
<evidence type="ECO:0000256" key="5">
    <source>
        <dbReference type="ARBA" id="ARBA00025785"/>
    </source>
</evidence>
<dbReference type="Gene3D" id="1.10.287.1970">
    <property type="match status" value="1"/>
</dbReference>
<dbReference type="InterPro" id="IPR015422">
    <property type="entry name" value="PyrdxlP-dep_Trfase_small"/>
</dbReference>
<feature type="domain" description="Aminotransferase class I/classII large" evidence="6">
    <location>
        <begin position="99"/>
        <end position="452"/>
    </location>
</feature>
<dbReference type="AlphaFoldDB" id="A0A381WG37"/>
<gene>
    <name evidence="7" type="ORF">METZ01_LOCUS104299</name>
</gene>
<keyword evidence="3" id="KW-0808">Transferase</keyword>
<dbReference type="GO" id="GO:0004021">
    <property type="term" value="F:L-alanine:2-oxoglutarate aminotransferase activity"/>
    <property type="evidence" value="ECO:0007669"/>
    <property type="project" value="TreeGrafter"/>
</dbReference>
<dbReference type="CDD" id="cd00609">
    <property type="entry name" value="AAT_like"/>
    <property type="match status" value="1"/>
</dbReference>
<dbReference type="SUPFAM" id="SSF53383">
    <property type="entry name" value="PLP-dependent transferases"/>
    <property type="match status" value="1"/>
</dbReference>